<evidence type="ECO:0000256" key="1">
    <source>
        <dbReference type="ARBA" id="ARBA00004141"/>
    </source>
</evidence>
<keyword evidence="4 15" id="KW-0812">Transmembrane</keyword>
<feature type="binding site" evidence="14">
    <location>
        <position position="79"/>
    </location>
    <ligand>
        <name>Na(+)</name>
        <dbReference type="ChEBI" id="CHEBI:29101"/>
        <label>1</label>
    </ligand>
</feature>
<reference evidence="17" key="1">
    <citation type="journal article" date="2020" name="G3 (Bethesda)">
        <title>High-Quality Assemblies for Three Invasive Social Wasps from the &lt;i&gt;Vespula&lt;/i&gt; Genus.</title>
        <authorList>
            <person name="Harrop T.W.R."/>
            <person name="Guhlin J."/>
            <person name="McLaughlin G.M."/>
            <person name="Permina E."/>
            <person name="Stockwell P."/>
            <person name="Gilligan J."/>
            <person name="Le Lec M.F."/>
            <person name="Gruber M.A.M."/>
            <person name="Quinn O."/>
            <person name="Lovegrove M."/>
            <person name="Duncan E.J."/>
            <person name="Remnant E.J."/>
            <person name="Van Eeckhoven J."/>
            <person name="Graham B."/>
            <person name="Knapp R.A."/>
            <person name="Langford K.W."/>
            <person name="Kronenberg Z."/>
            <person name="Press M.O."/>
            <person name="Eacker S.M."/>
            <person name="Wilson-Rankin E.E."/>
            <person name="Purcell J."/>
            <person name="Lester P.J."/>
            <person name="Dearden P.K."/>
        </authorList>
    </citation>
    <scope>NUCLEOTIDE SEQUENCE</scope>
    <source>
        <strain evidence="17">Linc-1</strain>
    </source>
</reference>
<keyword evidence="7 16" id="KW-1133">Transmembrane helix</keyword>
<feature type="transmembrane region" description="Helical" evidence="16">
    <location>
        <begin position="97"/>
        <end position="117"/>
    </location>
</feature>
<dbReference type="PROSITE" id="PS50267">
    <property type="entry name" value="NA_NEUROTRAN_SYMP_3"/>
    <property type="match status" value="1"/>
</dbReference>
<keyword evidence="14" id="KW-0479">Metal-binding</keyword>
<sequence>MGKLVSDEIHSTSGFVNEGFQLENIELEDKKSSATNQKVDDCSNDLEKNTIDIHNTIEVQREAWGGGLDFLMACIATSVGLGNVWRFPFTAYENGGGAFLIPYIIVLLFVGKPFYYLEGLLGQFTNKSCAKTWEMVPAMKVASKTMLKPLN</sequence>
<evidence type="ECO:0000313" key="17">
    <source>
        <dbReference type="EMBL" id="KAF7401069.1"/>
    </source>
</evidence>
<evidence type="ECO:0000256" key="5">
    <source>
        <dbReference type="ARBA" id="ARBA00022847"/>
    </source>
</evidence>
<evidence type="ECO:0000256" key="12">
    <source>
        <dbReference type="ARBA" id="ARBA00023201"/>
    </source>
</evidence>
<dbReference type="SUPFAM" id="SSF161070">
    <property type="entry name" value="SNF-like"/>
    <property type="match status" value="1"/>
</dbReference>
<dbReference type="PANTHER" id="PTHR11616:SF321">
    <property type="entry name" value="SODIUM-DEPENDENT NUTRIENT AMINO ACID TRANSPORTER 1-RELATED"/>
    <property type="match status" value="1"/>
</dbReference>
<evidence type="ECO:0000256" key="13">
    <source>
        <dbReference type="ARBA" id="ARBA00037785"/>
    </source>
</evidence>
<dbReference type="Pfam" id="PF00209">
    <property type="entry name" value="SNF"/>
    <property type="match status" value="1"/>
</dbReference>
<evidence type="ECO:0000256" key="10">
    <source>
        <dbReference type="ARBA" id="ARBA00023136"/>
    </source>
</evidence>
<dbReference type="Proteomes" id="UP000617340">
    <property type="component" value="Unassembled WGS sequence"/>
</dbReference>
<keyword evidence="6" id="KW-0029">Amino-acid transport</keyword>
<keyword evidence="12" id="KW-0739">Sodium transport</keyword>
<evidence type="ECO:0000256" key="6">
    <source>
        <dbReference type="ARBA" id="ARBA00022970"/>
    </source>
</evidence>
<comment type="similarity">
    <text evidence="2 15">Belongs to the sodium:neurotransmitter symporter (SNF) (TC 2.A.22) family.</text>
</comment>
<dbReference type="InterPro" id="IPR000175">
    <property type="entry name" value="Na/ntran_symport"/>
</dbReference>
<dbReference type="InterPro" id="IPR037272">
    <property type="entry name" value="SNS_sf"/>
</dbReference>
<evidence type="ECO:0000256" key="14">
    <source>
        <dbReference type="PIRSR" id="PIRSR600175-1"/>
    </source>
</evidence>
<evidence type="ECO:0000256" key="11">
    <source>
        <dbReference type="ARBA" id="ARBA00023180"/>
    </source>
</evidence>
<keyword evidence="18" id="KW-1185">Reference proteome</keyword>
<evidence type="ECO:0000313" key="18">
    <source>
        <dbReference type="Proteomes" id="UP000617340"/>
    </source>
</evidence>
<dbReference type="GO" id="GO:0005283">
    <property type="term" value="F:amino acid:sodium symporter activity"/>
    <property type="evidence" value="ECO:0007669"/>
    <property type="project" value="TreeGrafter"/>
</dbReference>
<evidence type="ECO:0000256" key="16">
    <source>
        <dbReference type="SAM" id="Phobius"/>
    </source>
</evidence>
<evidence type="ECO:0000256" key="4">
    <source>
        <dbReference type="ARBA" id="ARBA00022692"/>
    </source>
</evidence>
<keyword evidence="11" id="KW-0325">Glycoprotein</keyword>
<evidence type="ECO:0000256" key="2">
    <source>
        <dbReference type="ARBA" id="ARBA00006459"/>
    </source>
</evidence>
<dbReference type="PANTHER" id="PTHR11616">
    <property type="entry name" value="SODIUM/CHLORIDE DEPENDENT TRANSPORTER"/>
    <property type="match status" value="1"/>
</dbReference>
<dbReference type="EMBL" id="JACSDZ010000006">
    <property type="protein sequence ID" value="KAF7401069.1"/>
    <property type="molecule type" value="Genomic_DNA"/>
</dbReference>
<comment type="subcellular location">
    <subcellularLocation>
        <location evidence="1">Membrane</location>
        <topology evidence="1">Multi-pass membrane protein</topology>
    </subcellularLocation>
</comment>
<evidence type="ECO:0000256" key="7">
    <source>
        <dbReference type="ARBA" id="ARBA00022989"/>
    </source>
</evidence>
<keyword evidence="8 14" id="KW-0915">Sodium</keyword>
<comment type="function">
    <text evidence="13">Unusual broad substrate spectrum amino acid:sodium cotransporter that promotes absorption of the D isomers of essential amino acids. Neutral amino acids are the preferred substrates, especially methionine and phenylalanine.</text>
</comment>
<proteinExistence type="inferred from homology"/>
<gene>
    <name evidence="17" type="ORF">HZH68_006889</name>
</gene>
<comment type="caution">
    <text evidence="17">The sequence shown here is derived from an EMBL/GenBank/DDBJ whole genome shotgun (WGS) entry which is preliminary data.</text>
</comment>
<feature type="transmembrane region" description="Helical" evidence="16">
    <location>
        <begin position="63"/>
        <end position="85"/>
    </location>
</feature>
<evidence type="ECO:0000256" key="3">
    <source>
        <dbReference type="ARBA" id="ARBA00022448"/>
    </source>
</evidence>
<organism evidence="17 18">
    <name type="scientific">Vespula germanica</name>
    <name type="common">German yellow jacket</name>
    <name type="synonym">Paravespula germanica</name>
    <dbReference type="NCBI Taxonomy" id="30212"/>
    <lineage>
        <taxon>Eukaryota</taxon>
        <taxon>Metazoa</taxon>
        <taxon>Ecdysozoa</taxon>
        <taxon>Arthropoda</taxon>
        <taxon>Hexapoda</taxon>
        <taxon>Insecta</taxon>
        <taxon>Pterygota</taxon>
        <taxon>Neoptera</taxon>
        <taxon>Endopterygota</taxon>
        <taxon>Hymenoptera</taxon>
        <taxon>Apocrita</taxon>
        <taxon>Aculeata</taxon>
        <taxon>Vespoidea</taxon>
        <taxon>Vespidae</taxon>
        <taxon>Vespinae</taxon>
        <taxon>Vespula</taxon>
    </lineage>
</organism>
<feature type="binding site" evidence="14">
    <location>
        <position position="83"/>
    </location>
    <ligand>
        <name>Na(+)</name>
        <dbReference type="ChEBI" id="CHEBI:29101"/>
        <label>1</label>
    </ligand>
</feature>
<dbReference type="GO" id="GO:0015179">
    <property type="term" value="F:L-amino acid transmembrane transporter activity"/>
    <property type="evidence" value="ECO:0007669"/>
    <property type="project" value="TreeGrafter"/>
</dbReference>
<keyword evidence="10 16" id="KW-0472">Membrane</keyword>
<dbReference type="GO" id="GO:0089718">
    <property type="term" value="P:amino acid import across plasma membrane"/>
    <property type="evidence" value="ECO:0007669"/>
    <property type="project" value="TreeGrafter"/>
</dbReference>
<dbReference type="PROSITE" id="PS00610">
    <property type="entry name" value="NA_NEUROTRAN_SYMP_1"/>
    <property type="match status" value="1"/>
</dbReference>
<evidence type="ECO:0000256" key="15">
    <source>
        <dbReference type="RuleBase" id="RU003732"/>
    </source>
</evidence>
<dbReference type="PRINTS" id="PR00176">
    <property type="entry name" value="NANEUSMPORT"/>
</dbReference>
<keyword evidence="9" id="KW-0406">Ion transport</keyword>
<dbReference type="GO" id="GO:0046872">
    <property type="term" value="F:metal ion binding"/>
    <property type="evidence" value="ECO:0007669"/>
    <property type="project" value="UniProtKB-KW"/>
</dbReference>
<accession>A0A834KA18</accession>
<dbReference type="AlphaFoldDB" id="A0A834KA18"/>
<protein>
    <recommendedName>
        <fullName evidence="15">Transporter</fullName>
    </recommendedName>
</protein>
<keyword evidence="5 15" id="KW-0769">Symport</keyword>
<evidence type="ECO:0000256" key="9">
    <source>
        <dbReference type="ARBA" id="ARBA00023065"/>
    </source>
</evidence>
<evidence type="ECO:0000256" key="8">
    <source>
        <dbReference type="ARBA" id="ARBA00023053"/>
    </source>
</evidence>
<name>A0A834KA18_VESGE</name>
<dbReference type="GO" id="GO:0005886">
    <property type="term" value="C:plasma membrane"/>
    <property type="evidence" value="ECO:0007669"/>
    <property type="project" value="TreeGrafter"/>
</dbReference>
<keyword evidence="3 15" id="KW-0813">Transport</keyword>